<keyword evidence="5 9" id="KW-0067">ATP-binding</keyword>
<evidence type="ECO:0000256" key="5">
    <source>
        <dbReference type="ARBA" id="ARBA00022840"/>
    </source>
</evidence>
<keyword evidence="4 9" id="KW-0547">Nucleotide-binding</keyword>
<comment type="cofactor">
    <cofactor evidence="1">
        <name>Mn(2+)</name>
        <dbReference type="ChEBI" id="CHEBI:29035"/>
    </cofactor>
</comment>
<feature type="binding site" evidence="9">
    <location>
        <position position="262"/>
    </location>
    <ligand>
        <name>Mn(2+)</name>
        <dbReference type="ChEBI" id="CHEBI:29035"/>
        <label>2</label>
    </ligand>
</feature>
<dbReference type="GO" id="GO:0005840">
    <property type="term" value="C:ribosome"/>
    <property type="evidence" value="ECO:0007669"/>
    <property type="project" value="UniProtKB-KW"/>
</dbReference>
<feature type="binding site" evidence="9">
    <location>
        <position position="260"/>
    </location>
    <ligand>
        <name>Mg(2+)</name>
        <dbReference type="ChEBI" id="CHEBI:18420"/>
        <label>2</label>
    </ligand>
</feature>
<dbReference type="NCBIfam" id="TIGR00768">
    <property type="entry name" value="rimK_fam"/>
    <property type="match status" value="1"/>
</dbReference>
<evidence type="ECO:0000256" key="6">
    <source>
        <dbReference type="ARBA" id="ARBA00022842"/>
    </source>
</evidence>
<feature type="binding site" evidence="9">
    <location>
        <position position="260"/>
    </location>
    <ligand>
        <name>Mg(2+)</name>
        <dbReference type="ChEBI" id="CHEBI:18420"/>
        <label>1</label>
    </ligand>
</feature>
<dbReference type="InterPro" id="IPR011761">
    <property type="entry name" value="ATP-grasp"/>
</dbReference>
<feature type="binding site" evidence="9">
    <location>
        <position position="260"/>
    </location>
    <ligand>
        <name>Mn(2+)</name>
        <dbReference type="ChEBI" id="CHEBI:29035"/>
        <label>2</label>
    </ligand>
</feature>
<organism evidence="11 12">
    <name type="scientific">Pantoea brenneri</name>
    <dbReference type="NCBI Taxonomy" id="472694"/>
    <lineage>
        <taxon>Bacteria</taxon>
        <taxon>Pseudomonadati</taxon>
        <taxon>Pseudomonadota</taxon>
        <taxon>Gammaproteobacteria</taxon>
        <taxon>Enterobacterales</taxon>
        <taxon>Erwiniaceae</taxon>
        <taxon>Pantoea</taxon>
    </lineage>
</organism>
<evidence type="ECO:0000259" key="10">
    <source>
        <dbReference type="PROSITE" id="PS50975"/>
    </source>
</evidence>
<feature type="binding site" evidence="9">
    <location>
        <position position="260"/>
    </location>
    <ligand>
        <name>Mn(2+)</name>
        <dbReference type="ChEBI" id="CHEBI:29035"/>
        <label>1</label>
    </ligand>
</feature>
<dbReference type="Pfam" id="PF18030">
    <property type="entry name" value="Rimk_N"/>
    <property type="match status" value="1"/>
</dbReference>
<reference evidence="11 12" key="1">
    <citation type="submission" date="2024-04" db="EMBL/GenBank/DDBJ databases">
        <authorList>
            <person name="Suleimanova A.D."/>
            <person name="Pudova D.S."/>
            <person name="Shagimardanova E.I."/>
            <person name="Sharipova M.R."/>
        </authorList>
    </citation>
    <scope>NUCLEOTIDE SEQUENCE [LARGE SCALE GENOMIC DNA]</scope>
    <source>
        <strain evidence="11 12">3.1</strain>
    </source>
</reference>
<dbReference type="Proteomes" id="UP001468095">
    <property type="component" value="Unassembled WGS sequence"/>
</dbReference>
<feature type="binding site" evidence="9">
    <location>
        <begin position="178"/>
        <end position="179"/>
    </location>
    <ligand>
        <name>ATP</name>
        <dbReference type="ChEBI" id="CHEBI:30616"/>
    </ligand>
</feature>
<feature type="binding site" evidence="9">
    <location>
        <position position="248"/>
    </location>
    <ligand>
        <name>Mn(2+)</name>
        <dbReference type="ChEBI" id="CHEBI:29035"/>
        <label>1</label>
    </ligand>
</feature>
<feature type="binding site" evidence="9">
    <location>
        <position position="141"/>
    </location>
    <ligand>
        <name>ATP</name>
        <dbReference type="ChEBI" id="CHEBI:30616"/>
    </ligand>
</feature>
<feature type="binding site" evidence="9">
    <location>
        <position position="262"/>
    </location>
    <ligand>
        <name>Mg(2+)</name>
        <dbReference type="ChEBI" id="CHEBI:18420"/>
        <label>2</label>
    </ligand>
</feature>
<keyword evidence="6 9" id="KW-0460">Magnesium</keyword>
<evidence type="ECO:0000256" key="1">
    <source>
        <dbReference type="ARBA" id="ARBA00001936"/>
    </source>
</evidence>
<dbReference type="EMBL" id="JBCGBG010000001">
    <property type="protein sequence ID" value="MEL7695651.1"/>
    <property type="molecule type" value="Genomic_DNA"/>
</dbReference>
<dbReference type="HAMAP" id="MF_01552">
    <property type="entry name" value="RimK"/>
    <property type="match status" value="1"/>
</dbReference>
<keyword evidence="2 9" id="KW-0436">Ligase</keyword>
<dbReference type="RefSeq" id="WP_046288422.1">
    <property type="nucleotide sequence ID" value="NZ_CAUQFK010000001.1"/>
</dbReference>
<dbReference type="PANTHER" id="PTHR21621:SF7">
    <property type="entry name" value="RIBOSOMAL PROTEIN BS6--L-GLUTAMATE LIGASE"/>
    <property type="match status" value="1"/>
</dbReference>
<dbReference type="Pfam" id="PF08443">
    <property type="entry name" value="RimK"/>
    <property type="match status" value="1"/>
</dbReference>
<keyword evidence="8 9" id="KW-0464">Manganese</keyword>
<evidence type="ECO:0000256" key="2">
    <source>
        <dbReference type="ARBA" id="ARBA00022598"/>
    </source>
</evidence>
<dbReference type="PROSITE" id="PS50975">
    <property type="entry name" value="ATP_GRASP"/>
    <property type="match status" value="1"/>
</dbReference>
<gene>
    <name evidence="9 11" type="primary">rimK</name>
    <name evidence="11" type="ORF">AABB92_08240</name>
</gene>
<evidence type="ECO:0000256" key="8">
    <source>
        <dbReference type="ARBA" id="ARBA00023211"/>
    </source>
</evidence>
<comment type="caution">
    <text evidence="11">The sequence shown here is derived from an EMBL/GenBank/DDBJ whole genome shotgun (WGS) entry which is preliminary data.</text>
</comment>
<dbReference type="SUPFAM" id="SSF56059">
    <property type="entry name" value="Glutathione synthetase ATP-binding domain-like"/>
    <property type="match status" value="1"/>
</dbReference>
<feature type="binding site" evidence="9">
    <location>
        <position position="187"/>
    </location>
    <ligand>
        <name>ATP</name>
        <dbReference type="ChEBI" id="CHEBI:30616"/>
    </ligand>
</feature>
<sequence>MKIAILSRDETLYSSRRLREAAEGRGHQVQIIDPLSCYMNINPASPAVHYCGEPLGHFDAVIPRIGSLTTFYGTAVLRQFEMSGSYPLNESAAITRARDKLRSLQLLAREGIDMPVTGFASSPDDTEDLIAMVGGAPLVVKLVEGTQGIGVVLAETRQAAESVIDAFRGLNAHILVQEFIKEAGGRDIRCLVIGNQVVAAIERVAKEGDFRSNLHRGGKAYPVTITEQERQIAVKAATTLGLDVAGVDILRAARGPLVMEVNASPGLEGIETSSGLDIAGLMIGWIEQQAIPGLRPKTAG</sequence>
<name>A0ABU9ML35_9GAMM</name>
<dbReference type="NCBIfam" id="NF007764">
    <property type="entry name" value="PRK10446.1"/>
    <property type="match status" value="1"/>
</dbReference>
<dbReference type="InterPro" id="IPR023533">
    <property type="entry name" value="RimK"/>
</dbReference>
<keyword evidence="12" id="KW-1185">Reference proteome</keyword>
<evidence type="ECO:0000313" key="12">
    <source>
        <dbReference type="Proteomes" id="UP001468095"/>
    </source>
</evidence>
<dbReference type="GO" id="GO:0016874">
    <property type="term" value="F:ligase activity"/>
    <property type="evidence" value="ECO:0007669"/>
    <property type="project" value="UniProtKB-KW"/>
</dbReference>
<comment type="cofactor">
    <cofactor evidence="9">
        <name>Mg(2+)</name>
        <dbReference type="ChEBI" id="CHEBI:18420"/>
    </cofactor>
    <cofactor evidence="9">
        <name>Mn(2+)</name>
        <dbReference type="ChEBI" id="CHEBI:29035"/>
    </cofactor>
    <text evidence="9">Binds 2 magnesium or manganese ions per subunit.</text>
</comment>
<feature type="binding site" evidence="9">
    <location>
        <position position="248"/>
    </location>
    <ligand>
        <name>Mg(2+)</name>
        <dbReference type="ChEBI" id="CHEBI:18420"/>
        <label>1</label>
    </ligand>
</feature>
<dbReference type="Gene3D" id="3.30.1490.20">
    <property type="entry name" value="ATP-grasp fold, A domain"/>
    <property type="match status" value="1"/>
</dbReference>
<comment type="similarity">
    <text evidence="9">Belongs to the RimK family.</text>
</comment>
<dbReference type="InterPro" id="IPR004666">
    <property type="entry name" value="Rp_bS6_RimK/Lys_biosynth_LsyX"/>
</dbReference>
<proteinExistence type="inferred from homology"/>
<dbReference type="EC" id="6.3.2.-" evidence="9"/>
<dbReference type="InterPro" id="IPR041107">
    <property type="entry name" value="Rimk_N"/>
</dbReference>
<protein>
    <recommendedName>
        <fullName evidence="9">Probable alpha-L-glutamate ligase</fullName>
        <ecNumber evidence="9">6.3.2.-</ecNumber>
    </recommendedName>
</protein>
<dbReference type="PANTHER" id="PTHR21621">
    <property type="entry name" value="RIBOSOMAL PROTEIN S6 MODIFICATION PROTEIN"/>
    <property type="match status" value="1"/>
</dbReference>
<evidence type="ECO:0000256" key="3">
    <source>
        <dbReference type="ARBA" id="ARBA00022723"/>
    </source>
</evidence>
<feature type="domain" description="ATP-grasp" evidence="10">
    <location>
        <begin position="104"/>
        <end position="287"/>
    </location>
</feature>
<keyword evidence="7 9" id="KW-0648">Protein biosynthesis</keyword>
<dbReference type="Gene3D" id="3.40.50.20">
    <property type="match status" value="1"/>
</dbReference>
<evidence type="ECO:0000256" key="7">
    <source>
        <dbReference type="ARBA" id="ARBA00022917"/>
    </source>
</evidence>
<feature type="binding site" evidence="9">
    <location>
        <begin position="211"/>
        <end position="213"/>
    </location>
    <ligand>
        <name>ATP</name>
        <dbReference type="ChEBI" id="CHEBI:30616"/>
    </ligand>
</feature>
<keyword evidence="3 9" id="KW-0479">Metal-binding</keyword>
<accession>A0ABU9ML35</accession>
<keyword evidence="11" id="KW-0687">Ribonucleoprotein</keyword>
<evidence type="ECO:0000256" key="9">
    <source>
        <dbReference type="HAMAP-Rule" id="MF_01552"/>
    </source>
</evidence>
<evidence type="ECO:0000313" key="11">
    <source>
        <dbReference type="EMBL" id="MEL7695651.1"/>
    </source>
</evidence>
<dbReference type="Gene3D" id="3.30.470.20">
    <property type="entry name" value="ATP-grasp fold, B domain"/>
    <property type="match status" value="1"/>
</dbReference>
<keyword evidence="11" id="KW-0689">Ribosomal protein</keyword>
<dbReference type="InterPro" id="IPR013651">
    <property type="entry name" value="ATP-grasp_RimK-type"/>
</dbReference>
<dbReference type="InterPro" id="IPR013815">
    <property type="entry name" value="ATP_grasp_subdomain_1"/>
</dbReference>
<evidence type="ECO:0000256" key="4">
    <source>
        <dbReference type="ARBA" id="ARBA00022741"/>
    </source>
</evidence>